<dbReference type="InterPro" id="IPR001111">
    <property type="entry name" value="TGF-b_propeptide"/>
</dbReference>
<keyword evidence="7" id="KW-0325">Glycoprotein</keyword>
<feature type="compositionally biased region" description="Basic and acidic residues" evidence="9">
    <location>
        <begin position="580"/>
        <end position="604"/>
    </location>
</feature>
<evidence type="ECO:0000256" key="7">
    <source>
        <dbReference type="ARBA" id="ARBA00023180"/>
    </source>
</evidence>
<feature type="compositionally biased region" description="Basic and acidic residues" evidence="9">
    <location>
        <begin position="612"/>
        <end position="630"/>
    </location>
</feature>
<evidence type="ECO:0000259" key="10">
    <source>
        <dbReference type="PROSITE" id="PS51362"/>
    </source>
</evidence>
<dbReference type="AlphaFoldDB" id="E2C0P6"/>
<organism evidence="12">
    <name type="scientific">Harpegnathos saltator</name>
    <name type="common">Jerdon's jumping ant</name>
    <dbReference type="NCBI Taxonomy" id="610380"/>
    <lineage>
        <taxon>Eukaryota</taxon>
        <taxon>Metazoa</taxon>
        <taxon>Ecdysozoa</taxon>
        <taxon>Arthropoda</taxon>
        <taxon>Hexapoda</taxon>
        <taxon>Insecta</taxon>
        <taxon>Pterygota</taxon>
        <taxon>Neoptera</taxon>
        <taxon>Endopterygota</taxon>
        <taxon>Hymenoptera</taxon>
        <taxon>Apocrita</taxon>
        <taxon>Aculeata</taxon>
        <taxon>Formicoidea</taxon>
        <taxon>Formicidae</taxon>
        <taxon>Ponerinae</taxon>
        <taxon>Ponerini</taxon>
        <taxon>Harpegnathos</taxon>
    </lineage>
</organism>
<dbReference type="FunFam" id="2.10.90.10:FF:000001">
    <property type="entry name" value="Bone morphogenetic protein 4"/>
    <property type="match status" value="1"/>
</dbReference>
<protein>
    <submittedName>
        <fullName evidence="11">Bone morphogenetic protein 3</fullName>
    </submittedName>
</protein>
<dbReference type="InParanoid" id="E2C0P6"/>
<evidence type="ECO:0000313" key="11">
    <source>
        <dbReference type="EMBL" id="EFN78440.1"/>
    </source>
</evidence>
<dbReference type="Gene3D" id="2.60.120.970">
    <property type="match status" value="1"/>
</dbReference>
<dbReference type="GO" id="GO:0005615">
    <property type="term" value="C:extracellular space"/>
    <property type="evidence" value="ECO:0007669"/>
    <property type="project" value="TreeGrafter"/>
</dbReference>
<dbReference type="InterPro" id="IPR001839">
    <property type="entry name" value="TGF-b_C"/>
</dbReference>
<dbReference type="GO" id="GO:0005125">
    <property type="term" value="F:cytokine activity"/>
    <property type="evidence" value="ECO:0007669"/>
    <property type="project" value="TreeGrafter"/>
</dbReference>
<evidence type="ECO:0000256" key="2">
    <source>
        <dbReference type="ARBA" id="ARBA00006656"/>
    </source>
</evidence>
<sequence>MFLQCGGCCAEHQAKLRFARVFCDKESGNEGKVYSEEPRQHTCCARHEKMIDVGYGISGEVIQIDAGHCRKLCPRHVSDDPGDASRPAVQKCSTESHCRARAAKLERVSTLQGVRVIETIETCECSPEASCKRESYVHLVHSGTPHQAVMDVGVCIGHCGKDLGCKPVRNSTISIKGPNGDEVYQVIEKCGCAGNCHRMDHMETVLDYSEVAIKEGINTTDVRPVVRQINVGQCVGTCPGNETETCLLRDKKEPTRCLAGLYSKQHSCTPARFKVHEYRSQPIVMTRSALFCLLVLLFSLASLRDVTPYLSEILEDEDGLEQQLKSSWPFFGQLNTEENDLASRREEALQKIQEILGIRSQSENLVHRKVPPQFMIELYNTIVDSSGVAQGRNPYNAKVVRSFIERESSSLSYFYFFNISGLEVNESVLEAELHLYRKKMPLKNLRPSTLTSPCYLIRVYQVLKDRSLDVPDFHRLLNVRCVGAHDSGWQVFNVKHAVLEWINGAPNLGLLVTASTLLEDQVAVEFSRRKDYHHSKQPILVLFNDDKGDRKQSGITNVAPRYYAYANQEYQLENAQQAEETSHVRTKARNEKMDPENKYDSVEHYRRHKQRGQSEEARPENRPGESELFQRRKRRRDKGEEPADGSLPRYDGPSEREAGALRLEVTSGRRRRDVASTKKHSSKIVSSRDTRIARILTSMDIYERAVFREGLGQTVRGRSTRRSIARKYRSMRSTMSGHNATISVQNSTANGECARHELYVDFRDIGLSSSIIAPPGYSAYQCKGVCEPPLRQDQQPTNHATIQAIVHKMGLVKDVGRPCCVPTKLLSTSILFYDDNENVVLKMHEDMIADRCGCR</sequence>
<dbReference type="STRING" id="610380.E2C0P6"/>
<feature type="domain" description="TGF-beta family profile" evidence="10">
    <location>
        <begin position="729"/>
        <end position="855"/>
    </location>
</feature>
<evidence type="ECO:0000256" key="8">
    <source>
        <dbReference type="RuleBase" id="RU000354"/>
    </source>
</evidence>
<dbReference type="OrthoDB" id="5987191at2759"/>
<evidence type="ECO:0000256" key="9">
    <source>
        <dbReference type="SAM" id="MobiDB-lite"/>
    </source>
</evidence>
<dbReference type="PANTHER" id="PTHR11848">
    <property type="entry name" value="TGF-BETA FAMILY"/>
    <property type="match status" value="1"/>
</dbReference>
<evidence type="ECO:0000313" key="12">
    <source>
        <dbReference type="Proteomes" id="UP000008237"/>
    </source>
</evidence>
<keyword evidence="4" id="KW-0732">Signal</keyword>
<dbReference type="Gene3D" id="2.10.90.10">
    <property type="entry name" value="Cystine-knot cytokines"/>
    <property type="match status" value="1"/>
</dbReference>
<feature type="compositionally biased region" description="Basic residues" evidence="9">
    <location>
        <begin position="668"/>
        <end position="682"/>
    </location>
</feature>
<dbReference type="Proteomes" id="UP000008237">
    <property type="component" value="Unassembled WGS sequence"/>
</dbReference>
<feature type="region of interest" description="Disordered" evidence="9">
    <location>
        <begin position="575"/>
        <end position="685"/>
    </location>
</feature>
<keyword evidence="6" id="KW-1015">Disulfide bond</keyword>
<dbReference type="PROSITE" id="PS51362">
    <property type="entry name" value="TGF_BETA_2"/>
    <property type="match status" value="1"/>
</dbReference>
<dbReference type="OMA" id="HLYRKKM"/>
<dbReference type="InterPro" id="IPR015615">
    <property type="entry name" value="TGF-beta-rel"/>
</dbReference>
<reference evidence="11 12" key="1">
    <citation type="journal article" date="2010" name="Science">
        <title>Genomic comparison of the ants Camponotus floridanus and Harpegnathos saltator.</title>
        <authorList>
            <person name="Bonasio R."/>
            <person name="Zhang G."/>
            <person name="Ye C."/>
            <person name="Mutti N.S."/>
            <person name="Fang X."/>
            <person name="Qin N."/>
            <person name="Donahue G."/>
            <person name="Yang P."/>
            <person name="Li Q."/>
            <person name="Li C."/>
            <person name="Zhang P."/>
            <person name="Huang Z."/>
            <person name="Berger S.L."/>
            <person name="Reinberg D."/>
            <person name="Wang J."/>
            <person name="Liebig J."/>
        </authorList>
    </citation>
    <scope>NUCLEOTIDE SEQUENCE [LARGE SCALE GENOMIC DNA]</scope>
    <source>
        <strain evidence="11 12">R22 G/1</strain>
    </source>
</reference>
<keyword evidence="5 8" id="KW-0339">Growth factor</keyword>
<evidence type="ECO:0000256" key="5">
    <source>
        <dbReference type="ARBA" id="ARBA00023030"/>
    </source>
</evidence>
<keyword evidence="12" id="KW-1185">Reference proteome</keyword>
<comment type="subcellular location">
    <subcellularLocation>
        <location evidence="1">Secreted</location>
    </subcellularLocation>
</comment>
<name>E2C0P6_HARSA</name>
<dbReference type="Pfam" id="PF00019">
    <property type="entry name" value="TGF_beta"/>
    <property type="match status" value="1"/>
</dbReference>
<dbReference type="GO" id="GO:0008083">
    <property type="term" value="F:growth factor activity"/>
    <property type="evidence" value="ECO:0007669"/>
    <property type="project" value="UniProtKB-KW"/>
</dbReference>
<dbReference type="InterPro" id="IPR029034">
    <property type="entry name" value="Cystine-knot_cytokine"/>
</dbReference>
<dbReference type="Pfam" id="PF00688">
    <property type="entry name" value="TGFb_propeptide"/>
    <property type="match status" value="1"/>
</dbReference>
<accession>E2C0P6</accession>
<evidence type="ECO:0000256" key="4">
    <source>
        <dbReference type="ARBA" id="ARBA00022729"/>
    </source>
</evidence>
<dbReference type="SMART" id="SM00204">
    <property type="entry name" value="TGFB"/>
    <property type="match status" value="1"/>
</dbReference>
<dbReference type="PROSITE" id="PS00250">
    <property type="entry name" value="TGF_BETA_1"/>
    <property type="match status" value="1"/>
</dbReference>
<evidence type="ECO:0000256" key="6">
    <source>
        <dbReference type="ARBA" id="ARBA00023157"/>
    </source>
</evidence>
<dbReference type="EMBL" id="GL451846">
    <property type="protein sequence ID" value="EFN78440.1"/>
    <property type="molecule type" value="Genomic_DNA"/>
</dbReference>
<evidence type="ECO:0000256" key="3">
    <source>
        <dbReference type="ARBA" id="ARBA00022525"/>
    </source>
</evidence>
<evidence type="ECO:0000256" key="1">
    <source>
        <dbReference type="ARBA" id="ARBA00004613"/>
    </source>
</evidence>
<dbReference type="PANTHER" id="PTHR11848:SF308">
    <property type="entry name" value="BMP-LIKE PROTEIN UNC-129"/>
    <property type="match status" value="1"/>
</dbReference>
<dbReference type="SUPFAM" id="SSF57501">
    <property type="entry name" value="Cystine-knot cytokines"/>
    <property type="match status" value="1"/>
</dbReference>
<comment type="similarity">
    <text evidence="2 8">Belongs to the TGF-beta family.</text>
</comment>
<gene>
    <name evidence="11" type="ORF">EAI_13311</name>
</gene>
<proteinExistence type="inferred from homology"/>
<dbReference type="InterPro" id="IPR017948">
    <property type="entry name" value="TGFb_CS"/>
</dbReference>
<keyword evidence="3" id="KW-0964">Secreted</keyword>